<name>A0A4P9WGP5_9FUNG</name>
<dbReference type="EMBL" id="KZ995234">
    <property type="protein sequence ID" value="RKO91095.1"/>
    <property type="molecule type" value="Genomic_DNA"/>
</dbReference>
<dbReference type="AlphaFoldDB" id="A0A4P9WGP5"/>
<reference evidence="2" key="1">
    <citation type="journal article" date="2018" name="Nat. Microbiol.">
        <title>Leveraging single-cell genomics to expand the fungal tree of life.</title>
        <authorList>
            <person name="Ahrendt S.R."/>
            <person name="Quandt C.A."/>
            <person name="Ciobanu D."/>
            <person name="Clum A."/>
            <person name="Salamov A."/>
            <person name="Andreopoulos B."/>
            <person name="Cheng J.F."/>
            <person name="Woyke T."/>
            <person name="Pelin A."/>
            <person name="Henrissat B."/>
            <person name="Reynolds N.K."/>
            <person name="Benny G.L."/>
            <person name="Smith M.E."/>
            <person name="James T.Y."/>
            <person name="Grigoriev I.V."/>
        </authorList>
    </citation>
    <scope>NUCLEOTIDE SEQUENCE [LARGE SCALE GENOMIC DNA]</scope>
</reference>
<gene>
    <name evidence="1" type="ORF">BDK51DRAFT_30754</name>
</gene>
<keyword evidence="2" id="KW-1185">Reference proteome</keyword>
<sequence>MPLVITFNDPLHQLFPARTYQFDRDTALIRVSLRTHSALTPFNLWLEPAAVSDFILALTTTSAPSNAEVHISVNSASAGESIPFLEAQFCYKESDNLWFYRNWWDDPEKNLRDIYAGDYAKFDQAVDRFVAEASLHSEIQPALGKTLKQFIPIALAVVDRSNEAE</sequence>
<organism evidence="1 2">
    <name type="scientific">Blyttiomyces helicus</name>
    <dbReference type="NCBI Taxonomy" id="388810"/>
    <lineage>
        <taxon>Eukaryota</taxon>
        <taxon>Fungi</taxon>
        <taxon>Fungi incertae sedis</taxon>
        <taxon>Chytridiomycota</taxon>
        <taxon>Chytridiomycota incertae sedis</taxon>
        <taxon>Chytridiomycetes</taxon>
        <taxon>Chytridiomycetes incertae sedis</taxon>
        <taxon>Blyttiomyces</taxon>
    </lineage>
</organism>
<evidence type="ECO:0000313" key="2">
    <source>
        <dbReference type="Proteomes" id="UP000269721"/>
    </source>
</evidence>
<evidence type="ECO:0000313" key="1">
    <source>
        <dbReference type="EMBL" id="RKO91095.1"/>
    </source>
</evidence>
<protein>
    <submittedName>
        <fullName evidence="1">Uncharacterized protein</fullName>
    </submittedName>
</protein>
<accession>A0A4P9WGP5</accession>
<dbReference type="Proteomes" id="UP000269721">
    <property type="component" value="Unassembled WGS sequence"/>
</dbReference>
<proteinExistence type="predicted"/>